<accession>A0A818Q266</accession>
<sequence>MEDHNYPDQPALQSQSPLPPESSPDSEVSIPQLAGTVLVRSATQGRAVQLLPTEPPTLNPNEGLLAARNVSQAQQSEANQTLPNAQHDLKKSPSCISITSNHGVSQTSPYKSTFTSPRNDTVIRGFLNAIPEYDGDGALHSFQ</sequence>
<feature type="region of interest" description="Disordered" evidence="1">
    <location>
        <begin position="51"/>
        <end position="116"/>
    </location>
</feature>
<reference evidence="2" key="1">
    <citation type="submission" date="2021-02" db="EMBL/GenBank/DDBJ databases">
        <authorList>
            <person name="Nowell W R."/>
        </authorList>
    </citation>
    <scope>NUCLEOTIDE SEQUENCE</scope>
</reference>
<feature type="compositionally biased region" description="Polar residues" evidence="1">
    <location>
        <begin position="94"/>
        <end position="116"/>
    </location>
</feature>
<proteinExistence type="predicted"/>
<feature type="compositionally biased region" description="Polar residues" evidence="1">
    <location>
        <begin position="69"/>
        <end position="84"/>
    </location>
</feature>
<dbReference type="AlphaFoldDB" id="A0A818Q266"/>
<feature type="region of interest" description="Disordered" evidence="1">
    <location>
        <begin position="1"/>
        <end position="31"/>
    </location>
</feature>
<dbReference type="EMBL" id="CAJNYV010004017">
    <property type="protein sequence ID" value="CAF3634542.1"/>
    <property type="molecule type" value="Genomic_DNA"/>
</dbReference>
<evidence type="ECO:0000256" key="1">
    <source>
        <dbReference type="SAM" id="MobiDB-lite"/>
    </source>
</evidence>
<feature type="non-terminal residue" evidence="2">
    <location>
        <position position="1"/>
    </location>
</feature>
<dbReference type="EMBL" id="CAJOBS010002286">
    <property type="protein sequence ID" value="CAF4804638.1"/>
    <property type="molecule type" value="Genomic_DNA"/>
</dbReference>
<dbReference type="Proteomes" id="UP000663865">
    <property type="component" value="Unassembled WGS sequence"/>
</dbReference>
<feature type="compositionally biased region" description="Low complexity" evidence="1">
    <location>
        <begin position="7"/>
        <end position="16"/>
    </location>
</feature>
<evidence type="ECO:0000313" key="2">
    <source>
        <dbReference type="EMBL" id="CAF3634542.1"/>
    </source>
</evidence>
<evidence type="ECO:0000313" key="4">
    <source>
        <dbReference type="Proteomes" id="UP000663865"/>
    </source>
</evidence>
<protein>
    <submittedName>
        <fullName evidence="2">Uncharacterized protein</fullName>
    </submittedName>
</protein>
<name>A0A818Q266_9BILA</name>
<gene>
    <name evidence="2" type="ORF">KIK155_LOCUS22584</name>
    <name evidence="3" type="ORF">TOA249_LOCUS23586</name>
</gene>
<comment type="caution">
    <text evidence="2">The sequence shown here is derived from an EMBL/GenBank/DDBJ whole genome shotgun (WGS) entry which is preliminary data.</text>
</comment>
<evidence type="ECO:0000313" key="3">
    <source>
        <dbReference type="EMBL" id="CAF4804638.1"/>
    </source>
</evidence>
<organism evidence="2 4">
    <name type="scientific">Rotaria socialis</name>
    <dbReference type="NCBI Taxonomy" id="392032"/>
    <lineage>
        <taxon>Eukaryota</taxon>
        <taxon>Metazoa</taxon>
        <taxon>Spiralia</taxon>
        <taxon>Gnathifera</taxon>
        <taxon>Rotifera</taxon>
        <taxon>Eurotatoria</taxon>
        <taxon>Bdelloidea</taxon>
        <taxon>Philodinida</taxon>
        <taxon>Philodinidae</taxon>
        <taxon>Rotaria</taxon>
    </lineage>
</organism>
<dbReference type="Proteomes" id="UP000663838">
    <property type="component" value="Unassembled WGS sequence"/>
</dbReference>